<sequence length="699" mass="75901">MGFAPTTPVDLLWTAEEDGISATWDPDVFPDTTVETMARHIGRLLEELELPDAPPLADVCFLAPEELAVNGGTPARLPSYPPTTLHQLFMLQAWRTPQACAIRMGDDTLTYAELDLASDELAQCLVKAGVVAGDVVAVGGERSPGLFAALIAVLKAGGVFVYLDPDHPAHRLTQFVRVSRPRVVMTGPGSTAPHFPEIATLEFPGMPSPDADRAAGPPDVLVGAESPAYILFTSGSTGVPKGVLRPHRLHTSRVFLEQGLYPLGPGDRVLVKTVISAREVFWPLSTGATLDIARPGGERDDEYLIDLIERHGISVVSAPGVWLQAFAAHPRFARCTSLRHIFAGGEALHTRLEQQIRSLGFSVHNTYTLTEADYVLHRSGPAAAVDAEYSVMGAPIDMRVYVCDEHGRLVPPGLVGEMWTGGPGLAAGYYGDEALSAQKFVPNPFGDAQVPVLCRTGDMARHLPDGMLEYRGRMDLQVKVRGQRLEPTEVEGWITRHSAVRNAAVVGYPDDEQGAVLVAYVVYGESAVTESELRRFLAQRVPEFMIPRHFVPMPDLPLLPNRKIDRASLRLPDRSRPAELADPVPPENHTQHRVLAVWHQVLRTSGLGVDDNYASVGGDSLRVLVLRAMLQDEFGVAVDLAQLLGAPTVRRQAAMLDGQSHTAPQSPSSAHVPDARLQEQRRRAALHASAQAREGRTVR</sequence>
<dbReference type="EMBL" id="JBEPAZ010000069">
    <property type="protein sequence ID" value="MER6433776.1"/>
    <property type="molecule type" value="Genomic_DNA"/>
</dbReference>
<dbReference type="Proteomes" id="UP001470023">
    <property type="component" value="Unassembled WGS sequence"/>
</dbReference>
<dbReference type="InterPro" id="IPR036736">
    <property type="entry name" value="ACP-like_sf"/>
</dbReference>
<protein>
    <submittedName>
        <fullName evidence="5">Non-ribosomal peptide synthetase</fullName>
    </submittedName>
</protein>
<comment type="caution">
    <text evidence="5">The sequence shown here is derived from an EMBL/GenBank/DDBJ whole genome shotgun (WGS) entry which is preliminary data.</text>
</comment>
<dbReference type="PANTHER" id="PTHR45527">
    <property type="entry name" value="NONRIBOSOMAL PEPTIDE SYNTHETASE"/>
    <property type="match status" value="1"/>
</dbReference>
<dbReference type="CDD" id="cd05930">
    <property type="entry name" value="A_NRPS"/>
    <property type="match status" value="1"/>
</dbReference>
<feature type="domain" description="Carrier" evidence="4">
    <location>
        <begin position="585"/>
        <end position="660"/>
    </location>
</feature>
<dbReference type="RefSeq" id="WP_352065789.1">
    <property type="nucleotide sequence ID" value="NZ_JBEPAZ010000069.1"/>
</dbReference>
<dbReference type="InterPro" id="IPR045851">
    <property type="entry name" value="AMP-bd_C_sf"/>
</dbReference>
<dbReference type="PROSITE" id="PS50075">
    <property type="entry name" value="CARRIER"/>
    <property type="match status" value="1"/>
</dbReference>
<name>A0ABV1UKN0_9ACTN</name>
<dbReference type="InterPro" id="IPR009081">
    <property type="entry name" value="PP-bd_ACP"/>
</dbReference>
<dbReference type="Pfam" id="PF00550">
    <property type="entry name" value="PP-binding"/>
    <property type="match status" value="1"/>
</dbReference>
<feature type="region of interest" description="Disordered" evidence="3">
    <location>
        <begin position="655"/>
        <end position="699"/>
    </location>
</feature>
<evidence type="ECO:0000313" key="6">
    <source>
        <dbReference type="Proteomes" id="UP001470023"/>
    </source>
</evidence>
<feature type="compositionally biased region" description="Basic and acidic residues" evidence="3">
    <location>
        <begin position="673"/>
        <end position="682"/>
    </location>
</feature>
<evidence type="ECO:0000259" key="4">
    <source>
        <dbReference type="PROSITE" id="PS50075"/>
    </source>
</evidence>
<keyword evidence="1" id="KW-0596">Phosphopantetheine</keyword>
<keyword evidence="6" id="KW-1185">Reference proteome</keyword>
<keyword evidence="2" id="KW-0597">Phosphoprotein</keyword>
<accession>A0ABV1UKN0</accession>
<evidence type="ECO:0000256" key="3">
    <source>
        <dbReference type="SAM" id="MobiDB-lite"/>
    </source>
</evidence>
<dbReference type="InterPro" id="IPR000873">
    <property type="entry name" value="AMP-dep_synth/lig_dom"/>
</dbReference>
<feature type="compositionally biased region" description="Polar residues" evidence="3">
    <location>
        <begin position="659"/>
        <end position="669"/>
    </location>
</feature>
<dbReference type="InterPro" id="IPR025110">
    <property type="entry name" value="AMP-bd_C"/>
</dbReference>
<evidence type="ECO:0000256" key="2">
    <source>
        <dbReference type="ARBA" id="ARBA00022553"/>
    </source>
</evidence>
<dbReference type="Gene3D" id="1.10.1200.10">
    <property type="entry name" value="ACP-like"/>
    <property type="match status" value="1"/>
</dbReference>
<dbReference type="Pfam" id="PF13193">
    <property type="entry name" value="AMP-binding_C"/>
    <property type="match status" value="1"/>
</dbReference>
<gene>
    <name evidence="5" type="ORF">ABT272_39640</name>
</gene>
<dbReference type="PANTHER" id="PTHR45527:SF1">
    <property type="entry name" value="FATTY ACID SYNTHASE"/>
    <property type="match status" value="1"/>
</dbReference>
<evidence type="ECO:0000256" key="1">
    <source>
        <dbReference type="ARBA" id="ARBA00022450"/>
    </source>
</evidence>
<dbReference type="Gene3D" id="3.30.300.30">
    <property type="match status" value="1"/>
</dbReference>
<dbReference type="SUPFAM" id="SSF56801">
    <property type="entry name" value="Acetyl-CoA synthetase-like"/>
    <property type="match status" value="1"/>
</dbReference>
<proteinExistence type="predicted"/>
<dbReference type="Pfam" id="PF00501">
    <property type="entry name" value="AMP-binding"/>
    <property type="match status" value="1"/>
</dbReference>
<dbReference type="SUPFAM" id="SSF47336">
    <property type="entry name" value="ACP-like"/>
    <property type="match status" value="1"/>
</dbReference>
<reference evidence="5 6" key="1">
    <citation type="submission" date="2024-06" db="EMBL/GenBank/DDBJ databases">
        <title>The Natural Products Discovery Center: Release of the First 8490 Sequenced Strains for Exploring Actinobacteria Biosynthetic Diversity.</title>
        <authorList>
            <person name="Kalkreuter E."/>
            <person name="Kautsar S.A."/>
            <person name="Yang D."/>
            <person name="Bader C.D."/>
            <person name="Teijaro C.N."/>
            <person name="Fluegel L."/>
            <person name="Davis C.M."/>
            <person name="Simpson J.R."/>
            <person name="Lauterbach L."/>
            <person name="Steele A.D."/>
            <person name="Gui C."/>
            <person name="Meng S."/>
            <person name="Li G."/>
            <person name="Viehrig K."/>
            <person name="Ye F."/>
            <person name="Su P."/>
            <person name="Kiefer A.F."/>
            <person name="Nichols A."/>
            <person name="Cepeda A.J."/>
            <person name="Yan W."/>
            <person name="Fan B."/>
            <person name="Jiang Y."/>
            <person name="Adhikari A."/>
            <person name="Zheng C.-J."/>
            <person name="Schuster L."/>
            <person name="Cowan T.M."/>
            <person name="Smanski M.J."/>
            <person name="Chevrette M.G."/>
            <person name="De Carvalho L.P.S."/>
            <person name="Shen B."/>
        </authorList>
    </citation>
    <scope>NUCLEOTIDE SEQUENCE [LARGE SCALE GENOMIC DNA]</scope>
    <source>
        <strain evidence="5 6">NPDC001166</strain>
    </source>
</reference>
<organism evidence="5 6">
    <name type="scientific">Streptomyces sp. 900105245</name>
    <dbReference type="NCBI Taxonomy" id="3154379"/>
    <lineage>
        <taxon>Bacteria</taxon>
        <taxon>Bacillati</taxon>
        <taxon>Actinomycetota</taxon>
        <taxon>Actinomycetes</taxon>
        <taxon>Kitasatosporales</taxon>
        <taxon>Streptomycetaceae</taxon>
        <taxon>Streptomyces</taxon>
    </lineage>
</organism>
<dbReference type="InterPro" id="IPR020845">
    <property type="entry name" value="AMP-binding_CS"/>
</dbReference>
<dbReference type="Gene3D" id="3.40.50.12780">
    <property type="entry name" value="N-terminal domain of ligase-like"/>
    <property type="match status" value="1"/>
</dbReference>
<dbReference type="InterPro" id="IPR020806">
    <property type="entry name" value="PKS_PP-bd"/>
</dbReference>
<evidence type="ECO:0000313" key="5">
    <source>
        <dbReference type="EMBL" id="MER6433776.1"/>
    </source>
</evidence>
<dbReference type="InterPro" id="IPR042099">
    <property type="entry name" value="ANL_N_sf"/>
</dbReference>
<dbReference type="SMART" id="SM00823">
    <property type="entry name" value="PKS_PP"/>
    <property type="match status" value="1"/>
</dbReference>
<dbReference type="PROSITE" id="PS00455">
    <property type="entry name" value="AMP_BINDING"/>
    <property type="match status" value="1"/>
</dbReference>